<comment type="similarity">
    <text evidence="2">Belongs to the Abd-B homeobox family.</text>
</comment>
<sequence length="214" mass="24848">MLKFPPTLRGDDTRGDCQRLDEFCSRGVRMSGFGMSETERVDHQSLYPSFLSRDLSRLAVYDMGVPSNRHFLPPDSRLTDSFSSWNNTVLKPTDSAQSVQGVSSHHSLTVHPFPFLQSTGQSQCTQLPPTSFAPSTITLRKRRRPYTKHQINELEREYLNTAYISKTRRWELSQRIALTERQIKIWFQNRRIKEKKSQRRTDFICESVANNATF</sequence>
<dbReference type="SUPFAM" id="SSF46689">
    <property type="entry name" value="Homeodomain-like"/>
    <property type="match status" value="1"/>
</dbReference>
<dbReference type="Gene3D" id="1.10.10.60">
    <property type="entry name" value="Homeodomain-like"/>
    <property type="match status" value="1"/>
</dbReference>
<dbReference type="Pfam" id="PF00046">
    <property type="entry name" value="Homeodomain"/>
    <property type="match status" value="1"/>
</dbReference>
<dbReference type="InterPro" id="IPR046333">
    <property type="entry name" value="HXA10/ABDB-like"/>
</dbReference>
<evidence type="ECO:0000256" key="1">
    <source>
        <dbReference type="ARBA" id="ARBA00004123"/>
    </source>
</evidence>
<dbReference type="InterPro" id="IPR020479">
    <property type="entry name" value="HD_metazoa"/>
</dbReference>
<organism evidence="9">
    <name type="scientific">Wirenia argentea</name>
    <dbReference type="NCBI Taxonomy" id="669229"/>
    <lineage>
        <taxon>Eukaryota</taxon>
        <taxon>Metazoa</taxon>
        <taxon>Spiralia</taxon>
        <taxon>Lophotrochozoa</taxon>
        <taxon>Mollusca</taxon>
        <taxon>Aplacophora</taxon>
        <taxon>Solenogastres</taxon>
        <taxon>Pholidoskepia</taxon>
        <taxon>Gymnomeniidae</taxon>
        <taxon>Wirenia</taxon>
    </lineage>
</organism>
<reference evidence="9" key="1">
    <citation type="journal article" date="2016" name="BMC Genomics">
        <title>Comparative transcriptomics enlarges the toolkit of known developmental genes in mollusks.</title>
        <authorList>
            <person name="De Oliveira A.L."/>
            <person name="Wollesen T."/>
            <person name="Kristof A."/>
            <person name="Scherholz M."/>
            <person name="Redl E."/>
            <person name="Todt C."/>
            <person name="Bleidorn C."/>
            <person name="Wanninger A."/>
        </authorList>
    </citation>
    <scope>NUCLEOTIDE SEQUENCE</scope>
</reference>
<feature type="domain" description="Homeobox" evidence="8">
    <location>
        <begin position="137"/>
        <end position="197"/>
    </location>
</feature>
<dbReference type="EMBL" id="KX365155">
    <property type="protein sequence ID" value="APD15718.1"/>
    <property type="molecule type" value="mRNA"/>
</dbReference>
<keyword evidence="5 6" id="KW-0539">Nucleus</keyword>
<name>A0A1J0M5T1_9MOLL</name>
<proteinExistence type="evidence at transcript level"/>
<dbReference type="SMART" id="SM00389">
    <property type="entry name" value="HOX"/>
    <property type="match status" value="1"/>
</dbReference>
<dbReference type="AlphaFoldDB" id="A0A1J0M5T1"/>
<dbReference type="InterPro" id="IPR009057">
    <property type="entry name" value="Homeodomain-like_sf"/>
</dbReference>
<dbReference type="CDD" id="cd00086">
    <property type="entry name" value="homeodomain"/>
    <property type="match status" value="1"/>
</dbReference>
<dbReference type="PROSITE" id="PS50071">
    <property type="entry name" value="HOMEOBOX_2"/>
    <property type="match status" value="1"/>
</dbReference>
<protein>
    <submittedName>
        <fullName evidence="9">Homeobox posterior hox 1</fullName>
    </submittedName>
</protein>
<comment type="subcellular location">
    <subcellularLocation>
        <location evidence="1 6 7">Nucleus</location>
    </subcellularLocation>
</comment>
<accession>A0A1J0M5T1</accession>
<evidence type="ECO:0000313" key="9">
    <source>
        <dbReference type="EMBL" id="APD15718.1"/>
    </source>
</evidence>
<dbReference type="InterPro" id="IPR001356">
    <property type="entry name" value="HD"/>
</dbReference>
<evidence type="ECO:0000256" key="3">
    <source>
        <dbReference type="ARBA" id="ARBA00023125"/>
    </source>
</evidence>
<dbReference type="InterPro" id="IPR017970">
    <property type="entry name" value="Homeobox_CS"/>
</dbReference>
<keyword evidence="3 6" id="KW-0238">DNA-binding</keyword>
<evidence type="ECO:0000256" key="7">
    <source>
        <dbReference type="RuleBase" id="RU000682"/>
    </source>
</evidence>
<dbReference type="PANTHER" id="PTHR45874">
    <property type="entry name" value="HOMEOBOX PROTEIN ABDOMINAL-B"/>
    <property type="match status" value="1"/>
</dbReference>
<reference evidence="9" key="2">
    <citation type="submission" date="2016-06" db="EMBL/GenBank/DDBJ databases">
        <authorList>
            <person name="Kjaerup R.B."/>
            <person name="Dalgaard T.S."/>
            <person name="Juul-Madsen H.R."/>
        </authorList>
    </citation>
    <scope>NUCLEOTIDE SEQUENCE</scope>
</reference>
<evidence type="ECO:0000256" key="5">
    <source>
        <dbReference type="ARBA" id="ARBA00023242"/>
    </source>
</evidence>
<dbReference type="PROSITE" id="PS00027">
    <property type="entry name" value="HOMEOBOX_1"/>
    <property type="match status" value="1"/>
</dbReference>
<evidence type="ECO:0000256" key="6">
    <source>
        <dbReference type="PROSITE-ProRule" id="PRU00108"/>
    </source>
</evidence>
<dbReference type="GO" id="GO:0003677">
    <property type="term" value="F:DNA binding"/>
    <property type="evidence" value="ECO:0007669"/>
    <property type="project" value="UniProtKB-UniRule"/>
</dbReference>
<dbReference type="PRINTS" id="PR00024">
    <property type="entry name" value="HOMEOBOX"/>
</dbReference>
<evidence type="ECO:0000259" key="8">
    <source>
        <dbReference type="PROSITE" id="PS50071"/>
    </source>
</evidence>
<evidence type="ECO:0000256" key="2">
    <source>
        <dbReference type="ARBA" id="ARBA00006317"/>
    </source>
</evidence>
<gene>
    <name evidence="9" type="primary">Post1</name>
</gene>
<keyword evidence="4 6" id="KW-0371">Homeobox</keyword>
<dbReference type="GO" id="GO:0005634">
    <property type="term" value="C:nucleus"/>
    <property type="evidence" value="ECO:0007669"/>
    <property type="project" value="UniProtKB-SubCell"/>
</dbReference>
<evidence type="ECO:0000256" key="4">
    <source>
        <dbReference type="ARBA" id="ARBA00023155"/>
    </source>
</evidence>
<dbReference type="GO" id="GO:0000981">
    <property type="term" value="F:DNA-binding transcription factor activity, RNA polymerase II-specific"/>
    <property type="evidence" value="ECO:0007669"/>
    <property type="project" value="InterPro"/>
</dbReference>
<feature type="DNA-binding region" description="Homeobox" evidence="6">
    <location>
        <begin position="139"/>
        <end position="198"/>
    </location>
</feature>